<evidence type="ECO:0000313" key="2">
    <source>
        <dbReference type="EMBL" id="MBB5714776.1"/>
    </source>
</evidence>
<sequence>MVGNPKRLSDLNQIKADVRISCRDCRFEEDWTVDALSKHLLAIGGSTTWSELTRHLRCRRAGCGSPRLRAIPVPYARRQANAKRQISKLDQETVATAVGILEDAAARSPGRTVNTLEIRLALLTVHKYTRDAEPIRLLWERAGRAGRTTDEGLGEPLKAIRHRLEHLGWIAPRVLTEPTKTWPWSSPAPPGWLASDDGLAPLDEGRA</sequence>
<protein>
    <submittedName>
        <fullName evidence="2">Uncharacterized protein</fullName>
    </submittedName>
</protein>
<gene>
    <name evidence="2" type="ORF">FHS94_001612</name>
</gene>
<accession>A0A7W9BDB4</accession>
<feature type="region of interest" description="Disordered" evidence="1">
    <location>
        <begin position="181"/>
        <end position="207"/>
    </location>
</feature>
<keyword evidence="3" id="KW-1185">Reference proteome</keyword>
<comment type="caution">
    <text evidence="2">The sequence shown here is derived from an EMBL/GenBank/DDBJ whole genome shotgun (WGS) entry which is preliminary data.</text>
</comment>
<name>A0A7W9BDB4_9SPHN</name>
<dbReference type="EMBL" id="JACIJK010000004">
    <property type="protein sequence ID" value="MBB5714776.1"/>
    <property type="molecule type" value="Genomic_DNA"/>
</dbReference>
<organism evidence="2 3">
    <name type="scientific">Sphingomonas aerophila</name>
    <dbReference type="NCBI Taxonomy" id="1344948"/>
    <lineage>
        <taxon>Bacteria</taxon>
        <taxon>Pseudomonadati</taxon>
        <taxon>Pseudomonadota</taxon>
        <taxon>Alphaproteobacteria</taxon>
        <taxon>Sphingomonadales</taxon>
        <taxon>Sphingomonadaceae</taxon>
        <taxon>Sphingomonas</taxon>
    </lineage>
</organism>
<dbReference type="Proteomes" id="UP000546200">
    <property type="component" value="Unassembled WGS sequence"/>
</dbReference>
<evidence type="ECO:0000313" key="3">
    <source>
        <dbReference type="Proteomes" id="UP000546200"/>
    </source>
</evidence>
<reference evidence="2 3" key="1">
    <citation type="submission" date="2020-08" db="EMBL/GenBank/DDBJ databases">
        <title>Genomic Encyclopedia of Type Strains, Phase IV (KMG-IV): sequencing the most valuable type-strain genomes for metagenomic binning, comparative biology and taxonomic classification.</title>
        <authorList>
            <person name="Goeker M."/>
        </authorList>
    </citation>
    <scope>NUCLEOTIDE SEQUENCE [LARGE SCALE GENOMIC DNA]</scope>
    <source>
        <strain evidence="2 3">DSM 100044</strain>
    </source>
</reference>
<dbReference type="AlphaFoldDB" id="A0A7W9BDB4"/>
<evidence type="ECO:0000256" key="1">
    <source>
        <dbReference type="SAM" id="MobiDB-lite"/>
    </source>
</evidence>
<proteinExistence type="predicted"/>